<dbReference type="Gene3D" id="1.10.8.60">
    <property type="match status" value="1"/>
</dbReference>
<accession>A0A1L5PMQ7</accession>
<evidence type="ECO:0000313" key="8">
    <source>
        <dbReference type="Proteomes" id="UP000185146"/>
    </source>
</evidence>
<evidence type="ECO:0000256" key="5">
    <source>
        <dbReference type="SAM" id="MobiDB-lite"/>
    </source>
</evidence>
<dbReference type="Gene3D" id="3.30.450.40">
    <property type="match status" value="1"/>
</dbReference>
<dbReference type="PRINTS" id="PR01590">
    <property type="entry name" value="HTHFIS"/>
</dbReference>
<name>A0A1L5PMQ7_PSEPU</name>
<dbReference type="SUPFAM" id="SSF55781">
    <property type="entry name" value="GAF domain-like"/>
    <property type="match status" value="1"/>
</dbReference>
<feature type="region of interest" description="Disordered" evidence="5">
    <location>
        <begin position="1"/>
        <end position="25"/>
    </location>
</feature>
<feature type="domain" description="Sigma-54 factor interaction" evidence="6">
    <location>
        <begin position="331"/>
        <end position="556"/>
    </location>
</feature>
<dbReference type="EMBL" id="CP018743">
    <property type="protein sequence ID" value="APO81477.1"/>
    <property type="molecule type" value="Genomic_DNA"/>
</dbReference>
<dbReference type="GO" id="GO:0006355">
    <property type="term" value="P:regulation of DNA-templated transcription"/>
    <property type="evidence" value="ECO:0007669"/>
    <property type="project" value="InterPro"/>
</dbReference>
<evidence type="ECO:0000259" key="6">
    <source>
        <dbReference type="PROSITE" id="PS50045"/>
    </source>
</evidence>
<dbReference type="InterPro" id="IPR029016">
    <property type="entry name" value="GAF-like_dom_sf"/>
</dbReference>
<dbReference type="Pfam" id="PF02954">
    <property type="entry name" value="HTH_8"/>
    <property type="match status" value="1"/>
</dbReference>
<evidence type="ECO:0000313" key="7">
    <source>
        <dbReference type="EMBL" id="APO81477.1"/>
    </source>
</evidence>
<evidence type="ECO:0000256" key="3">
    <source>
        <dbReference type="ARBA" id="ARBA00023015"/>
    </source>
</evidence>
<keyword evidence="3" id="KW-0805">Transcription regulation</keyword>
<dbReference type="InterPro" id="IPR027417">
    <property type="entry name" value="P-loop_NTPase"/>
</dbReference>
<dbReference type="InterPro" id="IPR000014">
    <property type="entry name" value="PAS"/>
</dbReference>
<dbReference type="InterPro" id="IPR058031">
    <property type="entry name" value="AAA_lid_NorR"/>
</dbReference>
<dbReference type="Proteomes" id="UP000185146">
    <property type="component" value="Chromosome"/>
</dbReference>
<dbReference type="PANTHER" id="PTHR32071">
    <property type="entry name" value="TRANSCRIPTIONAL REGULATORY PROTEIN"/>
    <property type="match status" value="1"/>
</dbReference>
<keyword evidence="2" id="KW-0067">ATP-binding</keyword>
<evidence type="ECO:0000256" key="4">
    <source>
        <dbReference type="ARBA" id="ARBA00023163"/>
    </source>
</evidence>
<keyword evidence="1" id="KW-0547">Nucleotide-binding</keyword>
<sequence length="689" mass="75739">MQSNHFSRHAQQVHTVAHGGAGEGGSDPSIARSWLRCLEDYHLDPSVIEAPVVLEHGRLLESRERLRQVLQIADHEMNSLHQQLSGAGHAVLLTDARGVILNCVSAPTERRSFERAGLWLGADWSEAREGTNGIGTCLVERQALTIHQNEHFRGRHTGLTCSASPVFDPHGELLAVLDVSSARPDVSRQSQFHTMALVNLSAKMIESCYFLRHFEQQWLLRFHLQAESVGLFSEGLLAFDGDGRICAANQSALNLLGTVRGGVLGKPLERFFACSHDELFSRATPGGSTAWPLHTLDGRQVFASLRGQARAPVWSVPAAQPRPAREVEPLICLLDPALQNDFRRSVRVFERDVPLLLRGETGCGKEAFAQAVHQASERRGKPFVAINCASIPESLIESELFGYRGGSFTGARKEGMRGKLLQADGGTLLLDEIGDMPLALQTRLLRVLEERQVVPIGGEPQAVDVRIVSATHRDLLERVEQGSFREDLYYRLNGLEVALPAVRERSDKAQLLDFLLRQEAQGEPIDIEPRARQALLDFAWPGNVRQMRNVLRTLVALCEDSRIVFPDLPAIVREGFALDRRQASSHLDRGGFRPCAIPVGAGLPAIGPEQVAQDSCSLRVNGAFEAGAVPVGVGLPAIGPAALEDAERHALLATLEAKHWHLTRVAEHLGISRNTLYRKLRKHGITRAD</sequence>
<keyword evidence="4" id="KW-0804">Transcription</keyword>
<dbReference type="RefSeq" id="WP_075044476.1">
    <property type="nucleotide sequence ID" value="NZ_CP018743.1"/>
</dbReference>
<dbReference type="PANTHER" id="PTHR32071:SF77">
    <property type="entry name" value="TRANSCRIPTIONAL REGULATORY PROTEIN"/>
    <property type="match status" value="1"/>
</dbReference>
<feature type="compositionally biased region" description="Polar residues" evidence="5">
    <location>
        <begin position="1"/>
        <end position="14"/>
    </location>
</feature>
<dbReference type="SUPFAM" id="SSF46689">
    <property type="entry name" value="Homeodomain-like"/>
    <property type="match status" value="1"/>
</dbReference>
<protein>
    <submittedName>
        <fullName evidence="7">Sigma-54-dependent Fis family transcriptional regulator</fullName>
    </submittedName>
</protein>
<reference evidence="7 8" key="1">
    <citation type="submission" date="2016-12" db="EMBL/GenBank/DDBJ databases">
        <title>Draft Genome Sequence of Mercury Resistant Pseudomonas DRA525.</title>
        <authorList>
            <person name="Drace K.M."/>
        </authorList>
    </citation>
    <scope>NUCLEOTIDE SEQUENCE [LARGE SCALE GENOMIC DNA]</scope>
    <source>
        <strain evidence="7 8">DRA525</strain>
    </source>
</reference>
<dbReference type="AlphaFoldDB" id="A0A1L5PMQ7"/>
<proteinExistence type="predicted"/>
<dbReference type="InterPro" id="IPR002078">
    <property type="entry name" value="Sigma_54_int"/>
</dbReference>
<dbReference type="SUPFAM" id="SSF55785">
    <property type="entry name" value="PYP-like sensor domain (PAS domain)"/>
    <property type="match status" value="1"/>
</dbReference>
<dbReference type="PROSITE" id="PS00676">
    <property type="entry name" value="SIGMA54_INTERACT_2"/>
    <property type="match status" value="1"/>
</dbReference>
<dbReference type="SMART" id="SM00382">
    <property type="entry name" value="AAA"/>
    <property type="match status" value="1"/>
</dbReference>
<dbReference type="SUPFAM" id="SSF52540">
    <property type="entry name" value="P-loop containing nucleoside triphosphate hydrolases"/>
    <property type="match status" value="1"/>
</dbReference>
<evidence type="ECO:0000256" key="2">
    <source>
        <dbReference type="ARBA" id="ARBA00022840"/>
    </source>
</evidence>
<dbReference type="PROSITE" id="PS50045">
    <property type="entry name" value="SIGMA54_INTERACT_4"/>
    <property type="match status" value="1"/>
</dbReference>
<dbReference type="InterPro" id="IPR003593">
    <property type="entry name" value="AAA+_ATPase"/>
</dbReference>
<dbReference type="Pfam" id="PF25601">
    <property type="entry name" value="AAA_lid_14"/>
    <property type="match status" value="1"/>
</dbReference>
<dbReference type="FunFam" id="3.40.50.300:FF:000006">
    <property type="entry name" value="DNA-binding transcriptional regulator NtrC"/>
    <property type="match status" value="1"/>
</dbReference>
<dbReference type="InterPro" id="IPR025943">
    <property type="entry name" value="Sigma_54_int_dom_ATP-bd_2"/>
</dbReference>
<dbReference type="Pfam" id="PF13426">
    <property type="entry name" value="PAS_9"/>
    <property type="match status" value="1"/>
</dbReference>
<dbReference type="CDD" id="cd00009">
    <property type="entry name" value="AAA"/>
    <property type="match status" value="1"/>
</dbReference>
<organism evidence="7 8">
    <name type="scientific">Pseudomonas putida</name>
    <name type="common">Arthrobacter siderocapsulatus</name>
    <dbReference type="NCBI Taxonomy" id="303"/>
    <lineage>
        <taxon>Bacteria</taxon>
        <taxon>Pseudomonadati</taxon>
        <taxon>Pseudomonadota</taxon>
        <taxon>Gammaproteobacteria</taxon>
        <taxon>Pseudomonadales</taxon>
        <taxon>Pseudomonadaceae</taxon>
        <taxon>Pseudomonas</taxon>
    </lineage>
</organism>
<dbReference type="Gene3D" id="1.10.10.60">
    <property type="entry name" value="Homeodomain-like"/>
    <property type="match status" value="1"/>
</dbReference>
<evidence type="ECO:0000256" key="1">
    <source>
        <dbReference type="ARBA" id="ARBA00022741"/>
    </source>
</evidence>
<dbReference type="Gene3D" id="3.40.50.300">
    <property type="entry name" value="P-loop containing nucleotide triphosphate hydrolases"/>
    <property type="match status" value="1"/>
</dbReference>
<gene>
    <name evidence="7" type="ORF">BL240_08420</name>
</gene>
<dbReference type="InterPro" id="IPR009057">
    <property type="entry name" value="Homeodomain-like_sf"/>
</dbReference>
<dbReference type="GO" id="GO:0005524">
    <property type="term" value="F:ATP binding"/>
    <property type="evidence" value="ECO:0007669"/>
    <property type="project" value="UniProtKB-KW"/>
</dbReference>
<dbReference type="InterPro" id="IPR035965">
    <property type="entry name" value="PAS-like_dom_sf"/>
</dbReference>
<dbReference type="GO" id="GO:0043565">
    <property type="term" value="F:sequence-specific DNA binding"/>
    <property type="evidence" value="ECO:0007669"/>
    <property type="project" value="InterPro"/>
</dbReference>
<dbReference type="Pfam" id="PF00158">
    <property type="entry name" value="Sigma54_activat"/>
    <property type="match status" value="1"/>
</dbReference>
<dbReference type="InterPro" id="IPR002197">
    <property type="entry name" value="HTH_Fis"/>
</dbReference>